<dbReference type="PROSITE" id="PS51642">
    <property type="entry name" value="HEMOPEXIN_2"/>
    <property type="match status" value="1"/>
</dbReference>
<evidence type="ECO:0000256" key="1">
    <source>
        <dbReference type="PROSITE-ProRule" id="PRU01011"/>
    </source>
</evidence>
<keyword evidence="4" id="KW-1185">Reference proteome</keyword>
<dbReference type="InterPro" id="IPR018487">
    <property type="entry name" value="Hemopexin-like_repeat"/>
</dbReference>
<dbReference type="InParanoid" id="L8YAP4"/>
<dbReference type="Proteomes" id="UP000011518">
    <property type="component" value="Unassembled WGS sequence"/>
</dbReference>
<organism evidence="3 4">
    <name type="scientific">Tupaia chinensis</name>
    <name type="common">Chinese tree shrew</name>
    <name type="synonym">Tupaia belangeri chinensis</name>
    <dbReference type="NCBI Taxonomy" id="246437"/>
    <lineage>
        <taxon>Eukaryota</taxon>
        <taxon>Metazoa</taxon>
        <taxon>Chordata</taxon>
        <taxon>Craniata</taxon>
        <taxon>Vertebrata</taxon>
        <taxon>Euteleostomi</taxon>
        <taxon>Mammalia</taxon>
        <taxon>Eutheria</taxon>
        <taxon>Euarchontoglires</taxon>
        <taxon>Scandentia</taxon>
        <taxon>Tupaiidae</taxon>
        <taxon>Tupaia</taxon>
    </lineage>
</organism>
<reference evidence="4" key="2">
    <citation type="journal article" date="2013" name="Nat. Commun.">
        <title>Genome of the Chinese tree shrew.</title>
        <authorList>
            <person name="Fan Y."/>
            <person name="Huang Z.Y."/>
            <person name="Cao C.C."/>
            <person name="Chen C.S."/>
            <person name="Chen Y.X."/>
            <person name="Fan D.D."/>
            <person name="He J."/>
            <person name="Hou H.L."/>
            <person name="Hu L."/>
            <person name="Hu X.T."/>
            <person name="Jiang X.T."/>
            <person name="Lai R."/>
            <person name="Lang Y.S."/>
            <person name="Liang B."/>
            <person name="Liao S.G."/>
            <person name="Mu D."/>
            <person name="Ma Y.Y."/>
            <person name="Niu Y.Y."/>
            <person name="Sun X.Q."/>
            <person name="Xia J.Q."/>
            <person name="Xiao J."/>
            <person name="Xiong Z.Q."/>
            <person name="Xu L."/>
            <person name="Yang L."/>
            <person name="Zhang Y."/>
            <person name="Zhao W."/>
            <person name="Zhao X.D."/>
            <person name="Zheng Y.T."/>
            <person name="Zhou J.M."/>
            <person name="Zhu Y.B."/>
            <person name="Zhang G.J."/>
            <person name="Wang J."/>
            <person name="Yao Y.G."/>
        </authorList>
    </citation>
    <scope>NUCLEOTIDE SEQUENCE [LARGE SCALE GENOMIC DNA]</scope>
</reference>
<gene>
    <name evidence="3" type="ORF">TREES_T100012533</name>
</gene>
<dbReference type="Gene3D" id="2.110.10.10">
    <property type="entry name" value="Hemopexin-like domain"/>
    <property type="match status" value="1"/>
</dbReference>
<accession>L8YAP4</accession>
<reference evidence="4" key="1">
    <citation type="submission" date="2012-07" db="EMBL/GenBank/DDBJ databases">
        <title>Genome of the Chinese tree shrew, a rising model animal genetically related to primates.</title>
        <authorList>
            <person name="Zhang G."/>
            <person name="Fan Y."/>
            <person name="Yao Y."/>
            <person name="Huang Z."/>
        </authorList>
    </citation>
    <scope>NUCLEOTIDE SEQUENCE [LARGE SCALE GENOMIC DNA]</scope>
</reference>
<evidence type="ECO:0000256" key="2">
    <source>
        <dbReference type="SAM" id="MobiDB-lite"/>
    </source>
</evidence>
<dbReference type="InterPro" id="IPR036375">
    <property type="entry name" value="Hemopexin-like_dom_sf"/>
</dbReference>
<dbReference type="Pfam" id="PF00045">
    <property type="entry name" value="Hemopexin"/>
    <property type="match status" value="1"/>
</dbReference>
<dbReference type="AlphaFoldDB" id="L8YAP4"/>
<feature type="region of interest" description="Disordered" evidence="2">
    <location>
        <begin position="70"/>
        <end position="90"/>
    </location>
</feature>
<proteinExistence type="predicted"/>
<sequence>MGARGGWKDLGEAQGSRWAERGGPGPRPRLLSTGDTYFFKGTHYWRFPKGTIKAEPDSPQPMGPKWLDCPAPSSGPHVPRHPKATPKSGTCDCPCEINKAAGRRPLPLLLSLLPLLAVGVAAC</sequence>
<name>L8YAP4_TUPCH</name>
<dbReference type="SUPFAM" id="SSF50923">
    <property type="entry name" value="Hemopexin-like domain"/>
    <property type="match status" value="1"/>
</dbReference>
<evidence type="ECO:0000313" key="3">
    <source>
        <dbReference type="EMBL" id="ELV13342.1"/>
    </source>
</evidence>
<dbReference type="STRING" id="246437.L8YAP4"/>
<evidence type="ECO:0000313" key="4">
    <source>
        <dbReference type="Proteomes" id="UP000011518"/>
    </source>
</evidence>
<feature type="repeat" description="Hemopexin" evidence="1">
    <location>
        <begin position="24"/>
        <end position="69"/>
    </location>
</feature>
<protein>
    <submittedName>
        <fullName evidence="3">Matrix metalloproteinase-25</fullName>
    </submittedName>
</protein>
<dbReference type="EMBL" id="KB362057">
    <property type="protein sequence ID" value="ELV13342.1"/>
    <property type="molecule type" value="Genomic_DNA"/>
</dbReference>
<feature type="region of interest" description="Disordered" evidence="2">
    <location>
        <begin position="1"/>
        <end position="33"/>
    </location>
</feature>
<feature type="compositionally biased region" description="Basic and acidic residues" evidence="2">
    <location>
        <begin position="1"/>
        <end position="11"/>
    </location>
</feature>